<dbReference type="Pfam" id="PF00326">
    <property type="entry name" value="Peptidase_S9"/>
    <property type="match status" value="1"/>
</dbReference>
<keyword evidence="2" id="KW-0645">Protease</keyword>
<dbReference type="PANTHER" id="PTHR42776:SF13">
    <property type="entry name" value="DIPEPTIDYL-PEPTIDASE 5"/>
    <property type="match status" value="1"/>
</dbReference>
<dbReference type="AlphaFoldDB" id="A0AAF0DK41"/>
<dbReference type="FunFam" id="3.40.50.1820:FF:000028">
    <property type="entry name" value="S9 family peptidase"/>
    <property type="match status" value="1"/>
</dbReference>
<organism evidence="8 9">
    <name type="scientific">Emydomyces testavorans</name>
    <dbReference type="NCBI Taxonomy" id="2070801"/>
    <lineage>
        <taxon>Eukaryota</taxon>
        <taxon>Fungi</taxon>
        <taxon>Dikarya</taxon>
        <taxon>Ascomycota</taxon>
        <taxon>Pezizomycotina</taxon>
        <taxon>Eurotiomycetes</taxon>
        <taxon>Eurotiomycetidae</taxon>
        <taxon>Onygenales</taxon>
        <taxon>Nannizziopsiaceae</taxon>
        <taxon>Emydomyces</taxon>
    </lineage>
</organism>
<gene>
    <name evidence="8" type="ORF">PRK78_003913</name>
</gene>
<keyword evidence="5" id="KW-0720">Serine protease</keyword>
<sequence>MTIHPALFTPDVLLSAPRRSAALPNASGTLVAYTQTTYSFNSHSSTSELRILDVGTRKSALVTEDFKGEPQWLGDSDELVWLRGGKNGNTSIIVGNARGQEKPYVAAVVPGPIDNLKVTKLAPEEFGFAVSGKANPDGSLFNPFDVPAPHSSGKLYTSLFVRHWDEYITPQKNTIWFGTLQRLAIAKSSVFKSSSLVNLFQLAGLNNVESPIPPFGGTDNFDICRRGIVFVSKDPTLNQATHTKCVCYYCPLSSWTQPSPFQAKVINVPWLKGALTNPVISPVNHTLAFLAMKEDGYEADKNRIVLVRGLFNGVSEAVELFRNTDGNGEWDRSPASITWAHDDSSLFIQAPDIGREILFQLALDGSDTASVNHLVKLTHSGCVSKVVSRESGLFVSSNSLVESSLYSIISLSDSARTTVLSSNARSGTSFGLSPSQIDEVWWKGARDRDVHGWIVKPSTFKPTEKYPLCFLVHGGPQSAWLDQWSTRWNPAIFAEQGYVVFLPNPTGSTSYGQAFTDDIKGSWGGHPYVDLVMAFDFIERNLDYVDTNRAVALGASYGGFMMNWIQGHGLGRKFKALVTHDGIFSTKFALATEELYFPIHDLKGTYWQSRDVWESWDPSEFVPEWQTPHLVIHSARDYRLSIAEGLATFNALQLQGVQSAFLTFPDENHWVLKPENSLVWHRTVINWINKYSGLPPWLDKNGESGLPAETDEQDLVQAASRMSVA</sequence>
<evidence type="ECO:0000256" key="4">
    <source>
        <dbReference type="ARBA" id="ARBA00022801"/>
    </source>
</evidence>
<proteinExistence type="inferred from homology"/>
<accession>A0AAF0DK41</accession>
<protein>
    <recommendedName>
        <fullName evidence="6">Dipeptidyl-peptidase V</fullName>
    </recommendedName>
</protein>
<evidence type="ECO:0000259" key="7">
    <source>
        <dbReference type="Pfam" id="PF00326"/>
    </source>
</evidence>
<keyword evidence="4" id="KW-0378">Hydrolase</keyword>
<evidence type="ECO:0000313" key="8">
    <source>
        <dbReference type="EMBL" id="WEW58445.1"/>
    </source>
</evidence>
<feature type="domain" description="Peptidase S9 prolyl oligopeptidase catalytic" evidence="7">
    <location>
        <begin position="484"/>
        <end position="693"/>
    </location>
</feature>
<reference evidence="8" key="1">
    <citation type="submission" date="2023-03" db="EMBL/GenBank/DDBJ databases">
        <title>Emydomyces testavorans Genome Sequence.</title>
        <authorList>
            <person name="Hoyer L."/>
        </authorList>
    </citation>
    <scope>NUCLEOTIDE SEQUENCE</scope>
    <source>
        <strain evidence="8">16-2883</strain>
    </source>
</reference>
<evidence type="ECO:0000256" key="6">
    <source>
        <dbReference type="ARBA" id="ARBA00032829"/>
    </source>
</evidence>
<dbReference type="Proteomes" id="UP001219355">
    <property type="component" value="Chromosome 2"/>
</dbReference>
<dbReference type="PANTHER" id="PTHR42776">
    <property type="entry name" value="SERINE PEPTIDASE S9 FAMILY MEMBER"/>
    <property type="match status" value="1"/>
</dbReference>
<dbReference type="GO" id="GO:0006508">
    <property type="term" value="P:proteolysis"/>
    <property type="evidence" value="ECO:0007669"/>
    <property type="project" value="UniProtKB-KW"/>
</dbReference>
<dbReference type="InterPro" id="IPR029058">
    <property type="entry name" value="AB_hydrolase_fold"/>
</dbReference>
<dbReference type="EMBL" id="CP120628">
    <property type="protein sequence ID" value="WEW58445.1"/>
    <property type="molecule type" value="Genomic_DNA"/>
</dbReference>
<dbReference type="Gene3D" id="3.40.50.1820">
    <property type="entry name" value="alpha/beta hydrolase"/>
    <property type="match status" value="1"/>
</dbReference>
<name>A0AAF0DK41_9EURO</name>
<evidence type="ECO:0000256" key="1">
    <source>
        <dbReference type="ARBA" id="ARBA00010040"/>
    </source>
</evidence>
<evidence type="ECO:0000256" key="5">
    <source>
        <dbReference type="ARBA" id="ARBA00022825"/>
    </source>
</evidence>
<dbReference type="InterPro" id="IPR001375">
    <property type="entry name" value="Peptidase_S9_cat"/>
</dbReference>
<comment type="similarity">
    <text evidence="1">Belongs to the peptidase S9C family.</text>
</comment>
<keyword evidence="3" id="KW-0732">Signal</keyword>
<dbReference type="GO" id="GO:0004252">
    <property type="term" value="F:serine-type endopeptidase activity"/>
    <property type="evidence" value="ECO:0007669"/>
    <property type="project" value="TreeGrafter"/>
</dbReference>
<keyword evidence="9" id="KW-1185">Reference proteome</keyword>
<dbReference type="SUPFAM" id="SSF53474">
    <property type="entry name" value="alpha/beta-Hydrolases"/>
    <property type="match status" value="1"/>
</dbReference>
<dbReference type="SUPFAM" id="SSF82171">
    <property type="entry name" value="DPP6 N-terminal domain-like"/>
    <property type="match status" value="1"/>
</dbReference>
<evidence type="ECO:0000256" key="3">
    <source>
        <dbReference type="ARBA" id="ARBA00022729"/>
    </source>
</evidence>
<evidence type="ECO:0000256" key="2">
    <source>
        <dbReference type="ARBA" id="ARBA00022670"/>
    </source>
</evidence>
<evidence type="ECO:0000313" key="9">
    <source>
        <dbReference type="Proteomes" id="UP001219355"/>
    </source>
</evidence>